<evidence type="ECO:0000259" key="1">
    <source>
        <dbReference type="Pfam" id="PF16778"/>
    </source>
</evidence>
<reference evidence="2 3" key="1">
    <citation type="submission" date="2019-09" db="EMBL/GenBank/DDBJ databases">
        <authorList>
            <person name="Chandra G."/>
            <person name="Truman W A."/>
        </authorList>
    </citation>
    <scope>NUCLEOTIDE SEQUENCE [LARGE SCALE GENOMIC DNA]</scope>
    <source>
        <strain evidence="2">PS943</strain>
    </source>
</reference>
<evidence type="ECO:0000313" key="2">
    <source>
        <dbReference type="EMBL" id="VVQ29755.1"/>
    </source>
</evidence>
<dbReference type="Proteomes" id="UP000325645">
    <property type="component" value="Unassembled WGS sequence"/>
</dbReference>
<name>A0A5E7W553_PSEFL</name>
<organism evidence="2 3">
    <name type="scientific">Pseudomonas fluorescens</name>
    <dbReference type="NCBI Taxonomy" id="294"/>
    <lineage>
        <taxon>Bacteria</taxon>
        <taxon>Pseudomonadati</taxon>
        <taxon>Pseudomonadota</taxon>
        <taxon>Gammaproteobacteria</taxon>
        <taxon>Pseudomonadales</taxon>
        <taxon>Pseudomonadaceae</taxon>
        <taxon>Pseudomonas</taxon>
    </lineage>
</organism>
<sequence>MIVYSFNPESMEFVGIADAFESPLEPGVFLLPANSTEVAPPDFDSATQICTFNGTDWALTDRPLPEPDPVKTPEEIHAEKVSALLNGRVQLLYSSDWMIIRHQDELLAGATPTLTAAKLTAALDYRQALRDLPTADGFPECSMPVLVWPTSP</sequence>
<dbReference type="AlphaFoldDB" id="A0A5E7W553"/>
<dbReference type="InterPro" id="IPR031893">
    <property type="entry name" value="Phage_tail_APC"/>
</dbReference>
<feature type="domain" description="Phage tail assembly chaperone-like" evidence="1">
    <location>
        <begin position="88"/>
        <end position="152"/>
    </location>
</feature>
<accession>A0A5E7W553</accession>
<evidence type="ECO:0000313" key="3">
    <source>
        <dbReference type="Proteomes" id="UP000325645"/>
    </source>
</evidence>
<gene>
    <name evidence="2" type="ORF">PS943_01484</name>
</gene>
<dbReference type="EMBL" id="CABVJH010000002">
    <property type="protein sequence ID" value="VVQ29755.1"/>
    <property type="molecule type" value="Genomic_DNA"/>
</dbReference>
<proteinExistence type="predicted"/>
<protein>
    <recommendedName>
        <fullName evidence="1">Phage tail assembly chaperone-like domain-containing protein</fullName>
    </recommendedName>
</protein>
<dbReference type="Pfam" id="PF16778">
    <property type="entry name" value="Phage_tail_APC"/>
    <property type="match status" value="1"/>
</dbReference>
<dbReference type="RefSeq" id="WP_150655832.1">
    <property type="nucleotide sequence ID" value="NZ_CABVJH010000002.1"/>
</dbReference>